<evidence type="ECO:0000256" key="7">
    <source>
        <dbReference type="ARBA" id="ARBA00023277"/>
    </source>
</evidence>
<keyword evidence="10" id="KW-0170">Cobalt</keyword>
<keyword evidence="10" id="KW-0533">Nickel</keyword>
<evidence type="ECO:0000256" key="11">
    <source>
        <dbReference type="PIRSR" id="PIRSR601088-4"/>
    </source>
</evidence>
<protein>
    <submittedName>
        <fullName evidence="14">Glycoside hydrolase family 4</fullName>
    </submittedName>
</protein>
<dbReference type="EMBL" id="CP002903">
    <property type="protein sequence ID" value="AEJ61798.1"/>
    <property type="molecule type" value="Genomic_DNA"/>
</dbReference>
<dbReference type="AlphaFoldDB" id="G0GAH9"/>
<evidence type="ECO:0000256" key="12">
    <source>
        <dbReference type="RuleBase" id="RU361152"/>
    </source>
</evidence>
<evidence type="ECO:0000313" key="15">
    <source>
        <dbReference type="Proteomes" id="UP000007254"/>
    </source>
</evidence>
<proteinExistence type="inferred from homology"/>
<evidence type="ECO:0000256" key="2">
    <source>
        <dbReference type="ARBA" id="ARBA00010141"/>
    </source>
</evidence>
<dbReference type="NCBIfam" id="NF041089">
    <property type="entry name" value="alpha_gluc_AglA"/>
    <property type="match status" value="1"/>
</dbReference>
<evidence type="ECO:0000256" key="6">
    <source>
        <dbReference type="ARBA" id="ARBA00023211"/>
    </source>
</evidence>
<reference evidence="14 15" key="1">
    <citation type="submission" date="2011-06" db="EMBL/GenBank/DDBJ databases">
        <title>The complete genome of Spirochaeta thermophila DSM 6578.</title>
        <authorList>
            <consortium name="US DOE Joint Genome Institute (JGI-PGF)"/>
            <person name="Lucas S."/>
            <person name="Lapidus A."/>
            <person name="Bruce D."/>
            <person name="Goodwin L."/>
            <person name="Pitluck S."/>
            <person name="Peters L."/>
            <person name="Kyrpides N."/>
            <person name="Mavromatis K."/>
            <person name="Ivanova N."/>
            <person name="Mikailova N."/>
            <person name="Pagani I."/>
            <person name="Chertkov O."/>
            <person name="Detter J.C."/>
            <person name="Tapia R."/>
            <person name="Han C."/>
            <person name="Land M."/>
            <person name="Hauser L."/>
            <person name="Markowitz V."/>
            <person name="Cheng J.-F."/>
            <person name="Hugenholtz P."/>
            <person name="Woyke T."/>
            <person name="Wu D."/>
            <person name="Spring S."/>
            <person name="Merkhoffer B."/>
            <person name="Schneider S."/>
            <person name="Klenk H.-P."/>
            <person name="Eisen J.A."/>
        </authorList>
    </citation>
    <scope>NUCLEOTIDE SEQUENCE [LARGE SCALE GENOMIC DNA]</scope>
    <source>
        <strain evidence="15">ATCC 700085 / DSM 6578 / Z-1203</strain>
    </source>
</reference>
<dbReference type="Proteomes" id="UP000007254">
    <property type="component" value="Chromosome"/>
</dbReference>
<keyword evidence="15" id="KW-1185">Reference proteome</keyword>
<sequence>MKLAIVGAGSVRYALQLLGDLAKIEELSKKGPVVSLMDISEERLEATEVLARRYMEELEVPVKIEATTSLEAALEGADYVINTALAYPRPEGGDGFAAYEKVVEVSEKHGYYRGIDAQEFNFVSTYTYLFCSYYDLTLALNVARTMEKYAPEGWILQTGNPVFEITQILTRESPVKAVGFCHGHGGVHEVCEQLGLPYEEVDWQVAGVNHGIWLNRFRHNGQDAYPLLDRWMEEKGSSWESRSPWDVQMSPAVMDMYRFYGMLPIGDTCRNGSWKYNYDLATKKRWYGKFGGIDNEVERPRFHDQLREGKRKMLELASEVASDPTIRLTERWPRLFSRDRLSGEQQILFIQALECGTPRRLVLNIPNRGVIEGIPDDVVVEIPARVDGEGLHPERIEPDLTPRIKKMYLWPRILRMEWALEAYRSRDIRVFEEILVRDPRTRSFEQVQAVLRDIWALPFHEELRQNFPMGGTT</sequence>
<comment type="cofactor">
    <cofactor evidence="12">
        <name>NAD(+)</name>
        <dbReference type="ChEBI" id="CHEBI:57540"/>
    </cofactor>
    <text evidence="12">Binds 1 NAD(+) per subunit.</text>
</comment>
<evidence type="ECO:0000256" key="8">
    <source>
        <dbReference type="ARBA" id="ARBA00023295"/>
    </source>
</evidence>
<evidence type="ECO:0000256" key="9">
    <source>
        <dbReference type="PIRSR" id="PIRSR601088-2"/>
    </source>
</evidence>
<feature type="site" description="Increases basicity of active site Tyr" evidence="11">
    <location>
        <position position="119"/>
    </location>
</feature>
<accession>G0GAH9</accession>
<dbReference type="InterPro" id="IPR022616">
    <property type="entry name" value="Glyco_hydro_4_C"/>
</dbReference>
<dbReference type="RefSeq" id="WP_014625129.1">
    <property type="nucleotide sequence ID" value="NC_017583.1"/>
</dbReference>
<dbReference type="InterPro" id="IPR015955">
    <property type="entry name" value="Lactate_DH/Glyco_Ohase_4_C"/>
</dbReference>
<dbReference type="InterPro" id="IPR036291">
    <property type="entry name" value="NAD(P)-bd_dom_sf"/>
</dbReference>
<feature type="binding site" evidence="10">
    <location>
        <position position="210"/>
    </location>
    <ligand>
        <name>Mn(2+)</name>
        <dbReference type="ChEBI" id="CHEBI:29035"/>
    </ligand>
</feature>
<feature type="binding site" evidence="10">
    <location>
        <position position="181"/>
    </location>
    <ligand>
        <name>Mn(2+)</name>
        <dbReference type="ChEBI" id="CHEBI:29035"/>
    </ligand>
</feature>
<dbReference type="Pfam" id="PF11975">
    <property type="entry name" value="Glyco_hydro_4C"/>
    <property type="match status" value="1"/>
</dbReference>
<evidence type="ECO:0000259" key="13">
    <source>
        <dbReference type="Pfam" id="PF11975"/>
    </source>
</evidence>
<keyword evidence="5 12" id="KW-0520">NAD</keyword>
<dbReference type="PANTHER" id="PTHR32092">
    <property type="entry name" value="6-PHOSPHO-BETA-GLUCOSIDASE-RELATED"/>
    <property type="match status" value="1"/>
</dbReference>
<dbReference type="InterPro" id="IPR053487">
    <property type="entry name" value="Alpha-glycosidase"/>
</dbReference>
<comment type="similarity">
    <text evidence="2 12">Belongs to the glycosyl hydrolase 4 family.</text>
</comment>
<evidence type="ECO:0000313" key="14">
    <source>
        <dbReference type="EMBL" id="AEJ61798.1"/>
    </source>
</evidence>
<dbReference type="PRINTS" id="PR00732">
    <property type="entry name" value="GLHYDRLASE4"/>
</dbReference>
<dbReference type="Pfam" id="PF02056">
    <property type="entry name" value="Glyco_hydro_4"/>
    <property type="match status" value="1"/>
</dbReference>
<feature type="binding site" evidence="9">
    <location>
        <position position="160"/>
    </location>
    <ligand>
        <name>substrate</name>
    </ligand>
</feature>
<dbReference type="InterPro" id="IPR001088">
    <property type="entry name" value="Glyco_hydro_4"/>
</dbReference>
<dbReference type="KEGG" id="stq:Spith_1536"/>
<keyword evidence="4 12" id="KW-0378">Hydrolase</keyword>
<dbReference type="Gene3D" id="3.90.1820.10">
    <property type="entry name" value="AglA-like glucosidase"/>
    <property type="match status" value="1"/>
</dbReference>
<comment type="cofactor">
    <cofactor evidence="1">
        <name>Mn(2+)</name>
        <dbReference type="ChEBI" id="CHEBI:29035"/>
    </cofactor>
</comment>
<evidence type="ECO:0000256" key="4">
    <source>
        <dbReference type="ARBA" id="ARBA00022801"/>
    </source>
</evidence>
<keyword evidence="6 10" id="KW-0464">Manganese</keyword>
<evidence type="ECO:0000256" key="5">
    <source>
        <dbReference type="ARBA" id="ARBA00023027"/>
    </source>
</evidence>
<dbReference type="GO" id="GO:0046872">
    <property type="term" value="F:metal ion binding"/>
    <property type="evidence" value="ECO:0007669"/>
    <property type="project" value="UniProtKB-KW"/>
</dbReference>
<dbReference type="GO" id="GO:0005975">
    <property type="term" value="P:carbohydrate metabolic process"/>
    <property type="evidence" value="ECO:0007669"/>
    <property type="project" value="InterPro"/>
</dbReference>
<feature type="domain" description="Glycosyl hydrolase family 4 C-terminal" evidence="13">
    <location>
        <begin position="205"/>
        <end position="441"/>
    </location>
</feature>
<dbReference type="PANTHER" id="PTHR32092:SF3">
    <property type="entry name" value="PUTATIVE-RELATED"/>
    <property type="match status" value="1"/>
</dbReference>
<evidence type="ECO:0000256" key="3">
    <source>
        <dbReference type="ARBA" id="ARBA00022723"/>
    </source>
</evidence>
<dbReference type="GO" id="GO:0004553">
    <property type="term" value="F:hydrolase activity, hydrolyzing O-glycosyl compounds"/>
    <property type="evidence" value="ECO:0007669"/>
    <property type="project" value="InterPro"/>
</dbReference>
<keyword evidence="10" id="KW-0408">Iron</keyword>
<dbReference type="OrthoDB" id="9808275at2"/>
<evidence type="ECO:0000256" key="1">
    <source>
        <dbReference type="ARBA" id="ARBA00001936"/>
    </source>
</evidence>
<dbReference type="GO" id="GO:0016616">
    <property type="term" value="F:oxidoreductase activity, acting on the CH-OH group of donors, NAD or NADP as acceptor"/>
    <property type="evidence" value="ECO:0007669"/>
    <property type="project" value="InterPro"/>
</dbReference>
<dbReference type="HOGENOM" id="CLU_045951_1_1_12"/>
<keyword evidence="7" id="KW-0119">Carbohydrate metabolism</keyword>
<dbReference type="SUPFAM" id="SSF56327">
    <property type="entry name" value="LDH C-terminal domain-like"/>
    <property type="match status" value="1"/>
</dbReference>
<evidence type="ECO:0000256" key="10">
    <source>
        <dbReference type="PIRSR" id="PIRSR601088-3"/>
    </source>
</evidence>
<name>G0GAH9_WINT7</name>
<keyword evidence="8 12" id="KW-0326">Glycosidase</keyword>
<dbReference type="CDD" id="cd05297">
    <property type="entry name" value="GH4_alpha_glucosidase_galactosidase"/>
    <property type="match status" value="1"/>
</dbReference>
<keyword evidence="3 10" id="KW-0479">Metal-binding</keyword>
<gene>
    <name evidence="14" type="ordered locus">Spith_1536</name>
</gene>
<dbReference type="STRING" id="869211.Spith_1536"/>
<dbReference type="InterPro" id="IPR053715">
    <property type="entry name" value="GH4_Enzyme_sf"/>
</dbReference>
<organism evidence="14 15">
    <name type="scientific">Winmispira thermophila (strain ATCC 700085 / DSM 6578 / Z-1203)</name>
    <name type="common">Spirochaeta thermophila</name>
    <dbReference type="NCBI Taxonomy" id="869211"/>
    <lineage>
        <taxon>Bacteria</taxon>
        <taxon>Pseudomonadati</taxon>
        <taxon>Spirochaetota</taxon>
        <taxon>Spirochaetia</taxon>
        <taxon>Winmispirales</taxon>
        <taxon>Winmispiraceae</taxon>
        <taxon>Winmispira</taxon>
    </lineage>
</organism>
<dbReference type="SUPFAM" id="SSF51735">
    <property type="entry name" value="NAD(P)-binding Rossmann-fold domains"/>
    <property type="match status" value="1"/>
</dbReference>